<dbReference type="KEGG" id="esg:EsVE80_25770"/>
<accession>A0A679IS78</accession>
<evidence type="ECO:0000313" key="2">
    <source>
        <dbReference type="Proteomes" id="UP000502998"/>
    </source>
</evidence>
<dbReference type="AlphaFoldDB" id="A0A679IS78"/>
<dbReference type="EMBL" id="AP022822">
    <property type="protein sequence ID" value="BCA87054.1"/>
    <property type="molecule type" value="Genomic_DNA"/>
</dbReference>
<evidence type="ECO:0000313" key="1">
    <source>
        <dbReference type="EMBL" id="BCA87054.1"/>
    </source>
</evidence>
<organism evidence="1 2">
    <name type="scientific">Enterococcus saigonensis</name>
    <dbReference type="NCBI Taxonomy" id="1805431"/>
    <lineage>
        <taxon>Bacteria</taxon>
        <taxon>Bacillati</taxon>
        <taxon>Bacillota</taxon>
        <taxon>Bacilli</taxon>
        <taxon>Lactobacillales</taxon>
        <taxon>Enterococcaceae</taxon>
        <taxon>Enterococcus</taxon>
    </lineage>
</organism>
<dbReference type="Proteomes" id="UP000502998">
    <property type="component" value="Chromosome"/>
</dbReference>
<reference evidence="1 2" key="1">
    <citation type="submission" date="2020-02" db="EMBL/GenBank/DDBJ databases">
        <title>Characterization of vanA genotype vancomycin-resistant Enterococcus saigonensis VE80.</title>
        <authorList>
            <person name="Harada T."/>
            <person name="Motooka D."/>
            <person name="Nakamura S."/>
            <person name="Yamamoto Y."/>
            <person name="Kawahara R."/>
            <person name="Kawatsu K."/>
        </authorList>
    </citation>
    <scope>NUCLEOTIDE SEQUENCE [LARGE SCALE GENOMIC DNA]</scope>
    <source>
        <strain evidence="1 2">VE80</strain>
    </source>
</reference>
<name>A0A679IS78_9ENTE</name>
<proteinExistence type="predicted"/>
<dbReference type="RefSeq" id="WP_173104071.1">
    <property type="nucleotide sequence ID" value="NZ_AP022822.1"/>
</dbReference>
<gene>
    <name evidence="1" type="ORF">EsVE80_25770</name>
</gene>
<sequence>MPVILITKLAQKTDVSYDFLFMQPDGKQLAVLTKRIEAKQFQPIIDSVISLTEIQKAVAHCASGRVKGKISLAVDEKLAQEFKHTVN</sequence>
<dbReference type="Gene3D" id="3.90.180.10">
    <property type="entry name" value="Medium-chain alcohol dehydrogenases, catalytic domain"/>
    <property type="match status" value="1"/>
</dbReference>
<keyword evidence="2" id="KW-1185">Reference proteome</keyword>
<dbReference type="Gene3D" id="3.40.50.720">
    <property type="entry name" value="NAD(P)-binding Rossmann-like Domain"/>
    <property type="match status" value="1"/>
</dbReference>
<dbReference type="Pfam" id="PF13602">
    <property type="entry name" value="ADH_zinc_N_2"/>
    <property type="match status" value="1"/>
</dbReference>
<protein>
    <submittedName>
        <fullName evidence="1">Uncharacterized protein</fullName>
    </submittedName>
</protein>